<dbReference type="InterPro" id="IPR029056">
    <property type="entry name" value="Ribokinase-like"/>
</dbReference>
<dbReference type="AlphaFoldDB" id="A0A841I5D5"/>
<keyword evidence="5 8" id="KW-0418">Kinase</keyword>
<accession>A0A841I5D5</accession>
<evidence type="ECO:0000256" key="4">
    <source>
        <dbReference type="ARBA" id="ARBA00022741"/>
    </source>
</evidence>
<keyword evidence="4" id="KW-0547">Nucleotide-binding</keyword>
<dbReference type="SUPFAM" id="SSF53613">
    <property type="entry name" value="Ribokinase-like"/>
    <property type="match status" value="1"/>
</dbReference>
<protein>
    <recommendedName>
        <fullName evidence="2">hydroxymethylpyrimidine kinase</fullName>
        <ecNumber evidence="2">2.7.1.49</ecNumber>
    </recommendedName>
</protein>
<dbReference type="InterPro" id="IPR004399">
    <property type="entry name" value="HMP/HMP-P_kinase_dom"/>
</dbReference>
<sequence length="263" mass="27230">MKRVALTVAGSDPSGGAGVQADLKTFAAHGVYGLSALTLLTVQNTLGVRRVQVIEPELVHEQIQALLEDFEVAAVKIGALGSAGVVQAVARALEACSAPLVIDPVLLSTSGRALLDAAGLEALRALLLPRAALITPNLPEAEVLCELPGGALRSEGLEAFVADPPPLPLLLKGGHGAGETLSDILLWRGRQRRFTHPRRFTQHTHGTGCTLSSAVAARLALGCDLEEAVAGAVAYLQRALESAPGLGRGRGPLEHCVDPGKQV</sequence>
<dbReference type="GO" id="GO:0009228">
    <property type="term" value="P:thiamine biosynthetic process"/>
    <property type="evidence" value="ECO:0007669"/>
    <property type="project" value="InterPro"/>
</dbReference>
<evidence type="ECO:0000313" key="8">
    <source>
        <dbReference type="EMBL" id="MBB6099650.1"/>
    </source>
</evidence>
<dbReference type="GO" id="GO:0008972">
    <property type="term" value="F:phosphomethylpyrimidine kinase activity"/>
    <property type="evidence" value="ECO:0007669"/>
    <property type="project" value="InterPro"/>
</dbReference>
<dbReference type="EMBL" id="JACHHG010000013">
    <property type="protein sequence ID" value="MBB6099650.1"/>
    <property type="molecule type" value="Genomic_DNA"/>
</dbReference>
<name>A0A841I5D5_9DEIO</name>
<evidence type="ECO:0000256" key="5">
    <source>
        <dbReference type="ARBA" id="ARBA00022777"/>
    </source>
</evidence>
<evidence type="ECO:0000256" key="2">
    <source>
        <dbReference type="ARBA" id="ARBA00012135"/>
    </source>
</evidence>
<comment type="pathway">
    <text evidence="1">Cofactor biosynthesis; thiamine diphosphate biosynthesis.</text>
</comment>
<dbReference type="GO" id="GO:0005829">
    <property type="term" value="C:cytosol"/>
    <property type="evidence" value="ECO:0007669"/>
    <property type="project" value="TreeGrafter"/>
</dbReference>
<dbReference type="RefSeq" id="WP_183988393.1">
    <property type="nucleotide sequence ID" value="NZ_JACHHG010000013.1"/>
</dbReference>
<dbReference type="EC" id="2.7.1.49" evidence="2"/>
<dbReference type="GO" id="GO:0005524">
    <property type="term" value="F:ATP binding"/>
    <property type="evidence" value="ECO:0007669"/>
    <property type="project" value="UniProtKB-KW"/>
</dbReference>
<organism evidence="8 9">
    <name type="scientific">Deinobacterium chartae</name>
    <dbReference type="NCBI Taxonomy" id="521158"/>
    <lineage>
        <taxon>Bacteria</taxon>
        <taxon>Thermotogati</taxon>
        <taxon>Deinococcota</taxon>
        <taxon>Deinococci</taxon>
        <taxon>Deinococcales</taxon>
        <taxon>Deinococcaceae</taxon>
        <taxon>Deinobacterium</taxon>
    </lineage>
</organism>
<dbReference type="CDD" id="cd01169">
    <property type="entry name" value="HMPP_kinase"/>
    <property type="match status" value="1"/>
</dbReference>
<dbReference type="NCBIfam" id="TIGR00097">
    <property type="entry name" value="HMP-P_kinase"/>
    <property type="match status" value="1"/>
</dbReference>
<proteinExistence type="predicted"/>
<dbReference type="GO" id="GO:0008902">
    <property type="term" value="F:hydroxymethylpyrimidine kinase activity"/>
    <property type="evidence" value="ECO:0007669"/>
    <property type="project" value="UniProtKB-EC"/>
</dbReference>
<dbReference type="FunFam" id="3.40.1190.20:FF:000003">
    <property type="entry name" value="Phosphomethylpyrimidine kinase ThiD"/>
    <property type="match status" value="1"/>
</dbReference>
<dbReference type="Proteomes" id="UP000569951">
    <property type="component" value="Unassembled WGS sequence"/>
</dbReference>
<keyword evidence="6" id="KW-0067">ATP-binding</keyword>
<evidence type="ECO:0000256" key="1">
    <source>
        <dbReference type="ARBA" id="ARBA00004948"/>
    </source>
</evidence>
<dbReference type="PANTHER" id="PTHR20858">
    <property type="entry name" value="PHOSPHOMETHYLPYRIMIDINE KINASE"/>
    <property type="match status" value="1"/>
</dbReference>
<keyword evidence="3 8" id="KW-0808">Transferase</keyword>
<reference evidence="8 9" key="1">
    <citation type="submission" date="2020-08" db="EMBL/GenBank/DDBJ databases">
        <title>Genomic Encyclopedia of Type Strains, Phase IV (KMG-IV): sequencing the most valuable type-strain genomes for metagenomic binning, comparative biology and taxonomic classification.</title>
        <authorList>
            <person name="Goeker M."/>
        </authorList>
    </citation>
    <scope>NUCLEOTIDE SEQUENCE [LARGE SCALE GENOMIC DNA]</scope>
    <source>
        <strain evidence="8 9">DSM 21458</strain>
    </source>
</reference>
<dbReference type="Gene3D" id="3.40.1190.20">
    <property type="match status" value="1"/>
</dbReference>
<comment type="caution">
    <text evidence="8">The sequence shown here is derived from an EMBL/GenBank/DDBJ whole genome shotgun (WGS) entry which is preliminary data.</text>
</comment>
<evidence type="ECO:0000313" key="9">
    <source>
        <dbReference type="Proteomes" id="UP000569951"/>
    </source>
</evidence>
<evidence type="ECO:0000256" key="3">
    <source>
        <dbReference type="ARBA" id="ARBA00022679"/>
    </source>
</evidence>
<feature type="domain" description="Pyridoxamine kinase/Phosphomethylpyrimidine kinase" evidence="7">
    <location>
        <begin position="12"/>
        <end position="253"/>
    </location>
</feature>
<dbReference type="InterPro" id="IPR013749">
    <property type="entry name" value="PM/HMP-P_kinase-1"/>
</dbReference>
<dbReference type="Pfam" id="PF08543">
    <property type="entry name" value="Phos_pyr_kin"/>
    <property type="match status" value="1"/>
</dbReference>
<evidence type="ECO:0000256" key="6">
    <source>
        <dbReference type="ARBA" id="ARBA00022840"/>
    </source>
</evidence>
<dbReference type="PANTHER" id="PTHR20858:SF17">
    <property type="entry name" value="HYDROXYMETHYLPYRIMIDINE_PHOSPHOMETHYLPYRIMIDINE KINASE THI20-RELATED"/>
    <property type="match status" value="1"/>
</dbReference>
<keyword evidence="9" id="KW-1185">Reference proteome</keyword>
<evidence type="ECO:0000259" key="7">
    <source>
        <dbReference type="Pfam" id="PF08543"/>
    </source>
</evidence>
<gene>
    <name evidence="8" type="ORF">HNR42_003103</name>
</gene>